<keyword evidence="3" id="KW-1185">Reference proteome</keyword>
<dbReference type="AlphaFoldDB" id="W9VBB6"/>
<sequence>MTGSWNRSKVDAFSFIDREPMNNRKTLALALTLVGLVLTLAGPFFPGGVHLVPNHPLGAGHVTDLAATPKGDILAGTQSGQIWQFRDRIWTQLRVNVGGNPVMAMLSDPGRTPVGTADGLYFPPPLAPELSGRISSLVQTDKGLLAGTPDGVRWLHDGLWLEPGPKADIYTLFGQRSPKGGWLHAGTVGEGVLSVSAAKPGESWQSNSRGLPDGVNVFSFASTDRGALLAGTSAGLYWQTVPGELWRSLHPDLNDRRVLALYLDGRGGTGEGGRLWIGGDDGLSVMDVSETAEGLAATSAPVLADSAENQPGVGISWIVPRGDRLMVSAGQIYEYGPTKLEGWYWISLIGILLLLVAGWLMPRPEPASPTPTPGQE</sequence>
<keyword evidence="1" id="KW-0812">Transmembrane</keyword>
<protein>
    <submittedName>
        <fullName evidence="2">Uncharacterized protein</fullName>
    </submittedName>
</protein>
<dbReference type="STRING" id="1249627.D779_2927"/>
<proteinExistence type="predicted"/>
<dbReference type="eggNOG" id="COG3292">
    <property type="taxonomic scope" value="Bacteria"/>
</dbReference>
<dbReference type="Gene3D" id="2.130.10.10">
    <property type="entry name" value="YVTN repeat-like/Quinoprotein amine dehydrogenase"/>
    <property type="match status" value="1"/>
</dbReference>
<dbReference type="SUPFAM" id="SSF50998">
    <property type="entry name" value="Quinoprotein alcohol dehydrogenase-like"/>
    <property type="match status" value="1"/>
</dbReference>
<dbReference type="InterPro" id="IPR015943">
    <property type="entry name" value="WD40/YVTN_repeat-like_dom_sf"/>
</dbReference>
<evidence type="ECO:0000313" key="2">
    <source>
        <dbReference type="EMBL" id="EXJ14256.1"/>
    </source>
</evidence>
<keyword evidence="1" id="KW-1133">Transmembrane helix</keyword>
<reference evidence="2 3" key="1">
    <citation type="submission" date="2012-11" db="EMBL/GenBank/DDBJ databases">
        <title>Genome assembly of Thiorhodococcus sp. AK35.</title>
        <authorList>
            <person name="Nupur N."/>
            <person name="Khatri I."/>
            <person name="Subramanian S."/>
            <person name="Pinnaka A."/>
        </authorList>
    </citation>
    <scope>NUCLEOTIDE SEQUENCE [LARGE SCALE GENOMIC DNA]</scope>
    <source>
        <strain evidence="2 3">AK35</strain>
    </source>
</reference>
<dbReference type="Proteomes" id="UP000019460">
    <property type="component" value="Unassembled WGS sequence"/>
</dbReference>
<organism evidence="2 3">
    <name type="scientific">Imhoffiella purpurea</name>
    <dbReference type="NCBI Taxonomy" id="1249627"/>
    <lineage>
        <taxon>Bacteria</taxon>
        <taxon>Pseudomonadati</taxon>
        <taxon>Pseudomonadota</taxon>
        <taxon>Gammaproteobacteria</taxon>
        <taxon>Chromatiales</taxon>
        <taxon>Chromatiaceae</taxon>
        <taxon>Imhoffiella</taxon>
    </lineage>
</organism>
<dbReference type="InterPro" id="IPR011047">
    <property type="entry name" value="Quinoprotein_ADH-like_sf"/>
</dbReference>
<dbReference type="EMBL" id="AONC01000045">
    <property type="protein sequence ID" value="EXJ14256.1"/>
    <property type="molecule type" value="Genomic_DNA"/>
</dbReference>
<evidence type="ECO:0000313" key="3">
    <source>
        <dbReference type="Proteomes" id="UP000019460"/>
    </source>
</evidence>
<gene>
    <name evidence="2" type="ORF">D779_2927</name>
</gene>
<name>W9VBB6_9GAMM</name>
<accession>W9VBB6</accession>
<feature type="transmembrane region" description="Helical" evidence="1">
    <location>
        <begin position="342"/>
        <end position="361"/>
    </location>
</feature>
<keyword evidence="1" id="KW-0472">Membrane</keyword>
<evidence type="ECO:0000256" key="1">
    <source>
        <dbReference type="SAM" id="Phobius"/>
    </source>
</evidence>
<comment type="caution">
    <text evidence="2">The sequence shown here is derived from an EMBL/GenBank/DDBJ whole genome shotgun (WGS) entry which is preliminary data.</text>
</comment>